<feature type="compositionally biased region" description="Basic residues" evidence="1">
    <location>
        <begin position="886"/>
        <end position="903"/>
    </location>
</feature>
<comment type="caution">
    <text evidence="2">The sequence shown here is derived from an EMBL/GenBank/DDBJ whole genome shotgun (WGS) entry which is preliminary data.</text>
</comment>
<dbReference type="EMBL" id="JBFXLQ010000014">
    <property type="protein sequence ID" value="KAL2868247.1"/>
    <property type="molecule type" value="Genomic_DNA"/>
</dbReference>
<evidence type="ECO:0000313" key="3">
    <source>
        <dbReference type="Proteomes" id="UP001610432"/>
    </source>
</evidence>
<sequence>MEDIRPTAKWANRMLRPLTSIYHRLEKHHEIVSSVLISKAKEREKSDTTVDVGRTRLSTKGVVGQGCSYSDDEEPNDPAWIPGKLDKRRIRHNYASRGRGNGGRRRSRLLIRSPEIPKTLPGAIEIATPLITGKIRGSLADSSLSLRTNPFQSHLSMMEKRASSEHRKQGRIHNSSFAPYQGSWKEVLDQSGDPGLVDIAHLLDRVFLKFLKNTRIPPSGPKGVDLPNDRGARSLLSMSVRCLPEFMAGEQRLQDESEEGCDVDMCDAYFAELEASYAPNGLGWQPLREAARAQGIYLVSRMIQNKWINPPAACRLLEESLAQEEFDAFESLMTTCLTNVGTYHYPVAFDPPRPSSHQDDPVHILGTYYQRSPVRRAYVLEELSKLLMRGAFPPEWMVTTLWKRCVDGAIKSVSTVGRDYMSGRQIIEAVILSSTGVYLTLGSKVPPFKASCSQPLRAALRRGTQAYVAHASDLRKGQPSCPIPIQDALSNLVASLITALCGICIARSQAAESQERLAGLKTREIIHYLAYTVQRDLGNGSVSPGLEGLTFEPLRRGYVLLADYTLQCGMTVRAEAIYIAESVSRRNIESFLRSLASRQDVVKELAMLVSQVFYYYGHAHGKGLLRTPKEIRARVSQLAQLTSGSGVALLLGKVAAEAAMELAEKSLDPDDHTWAVEIQEAAAASQPDKGSQQSSSPRRPYSSLYRWEDSIGEWVARTPAAKPPAVPPTVALKQRAGRRGRPRIIACSVSSSPSSSTCSENSISSVTSSTPSVSKKRLSANHDPSRRPFKKTYHTRWAEQVGSQASDWADIPHRPVFKPLIEATQAPVASRTGTRMKDELQTGTMDHGNATARNPSGGPFSRIEVVIVNKSSLQPARAAPTDSARLLRRRSPGKSYRLARRRQSAPAPMTRRKSMIPCSQEEDSDDELSFL</sequence>
<dbReference type="GeneID" id="98147783"/>
<feature type="region of interest" description="Disordered" evidence="1">
    <location>
        <begin position="681"/>
        <end position="701"/>
    </location>
</feature>
<feature type="compositionally biased region" description="Low complexity" evidence="1">
    <location>
        <begin position="748"/>
        <end position="773"/>
    </location>
</feature>
<reference evidence="2 3" key="1">
    <citation type="submission" date="2024-07" db="EMBL/GenBank/DDBJ databases">
        <title>Section-level genome sequencing and comparative genomics of Aspergillus sections Usti and Cavernicolus.</title>
        <authorList>
            <consortium name="Lawrence Berkeley National Laboratory"/>
            <person name="Nybo J.L."/>
            <person name="Vesth T.C."/>
            <person name="Theobald S."/>
            <person name="Frisvad J.C."/>
            <person name="Larsen T.O."/>
            <person name="Kjaerboelling I."/>
            <person name="Rothschild-Mancinelli K."/>
            <person name="Lyhne E.K."/>
            <person name="Kogle M.E."/>
            <person name="Barry K."/>
            <person name="Clum A."/>
            <person name="Na H."/>
            <person name="Ledsgaard L."/>
            <person name="Lin J."/>
            <person name="Lipzen A."/>
            <person name="Kuo A."/>
            <person name="Riley R."/>
            <person name="Mondo S."/>
            <person name="Labutti K."/>
            <person name="Haridas S."/>
            <person name="Pangalinan J."/>
            <person name="Salamov A.A."/>
            <person name="Simmons B.A."/>
            <person name="Magnuson J.K."/>
            <person name="Chen J."/>
            <person name="Drula E."/>
            <person name="Henrissat B."/>
            <person name="Wiebenga A."/>
            <person name="Lubbers R.J."/>
            <person name="Gomes A.C."/>
            <person name="Macurrencykelacurrency M.R."/>
            <person name="Stajich J."/>
            <person name="Grigoriev I.V."/>
            <person name="Mortensen U.H."/>
            <person name="De Vries R.P."/>
            <person name="Baker S.E."/>
            <person name="Andersen M.R."/>
        </authorList>
    </citation>
    <scope>NUCLEOTIDE SEQUENCE [LARGE SCALE GENOMIC DNA]</scope>
    <source>
        <strain evidence="2 3">CBS 449.75</strain>
    </source>
</reference>
<organism evidence="2 3">
    <name type="scientific">Aspergillus lucknowensis</name>
    <dbReference type="NCBI Taxonomy" id="176173"/>
    <lineage>
        <taxon>Eukaryota</taxon>
        <taxon>Fungi</taxon>
        <taxon>Dikarya</taxon>
        <taxon>Ascomycota</taxon>
        <taxon>Pezizomycotina</taxon>
        <taxon>Eurotiomycetes</taxon>
        <taxon>Eurotiomycetidae</taxon>
        <taxon>Eurotiales</taxon>
        <taxon>Aspergillaceae</taxon>
        <taxon>Aspergillus</taxon>
        <taxon>Aspergillus subgen. Nidulantes</taxon>
    </lineage>
</organism>
<feature type="compositionally biased region" description="Acidic residues" evidence="1">
    <location>
        <begin position="920"/>
        <end position="931"/>
    </location>
</feature>
<feature type="region of interest" description="Disordered" evidence="1">
    <location>
        <begin position="748"/>
        <end position="788"/>
    </location>
</feature>
<proteinExistence type="predicted"/>
<accession>A0ABR4LV25</accession>
<protein>
    <submittedName>
        <fullName evidence="2">Uncharacterized protein</fullName>
    </submittedName>
</protein>
<evidence type="ECO:0000256" key="1">
    <source>
        <dbReference type="SAM" id="MobiDB-lite"/>
    </source>
</evidence>
<keyword evidence="3" id="KW-1185">Reference proteome</keyword>
<feature type="region of interest" description="Disordered" evidence="1">
    <location>
        <begin position="874"/>
        <end position="931"/>
    </location>
</feature>
<evidence type="ECO:0000313" key="2">
    <source>
        <dbReference type="EMBL" id="KAL2868247.1"/>
    </source>
</evidence>
<gene>
    <name evidence="2" type="ORF">BJX67DRAFT_380065</name>
</gene>
<dbReference type="RefSeq" id="XP_070887226.1">
    <property type="nucleotide sequence ID" value="XM_071032711.1"/>
</dbReference>
<dbReference type="Proteomes" id="UP001610432">
    <property type="component" value="Unassembled WGS sequence"/>
</dbReference>
<name>A0ABR4LV25_9EURO</name>
<feature type="compositionally biased region" description="Low complexity" evidence="1">
    <location>
        <begin position="691"/>
        <end position="701"/>
    </location>
</feature>